<evidence type="ECO:0000256" key="3">
    <source>
        <dbReference type="ARBA" id="ARBA00038336"/>
    </source>
</evidence>
<keyword evidence="2" id="KW-0802">TPR repeat</keyword>
<organism evidence="4 5">
    <name type="scientific">Acanthaster planci</name>
    <name type="common">Crown-of-thorns starfish</name>
    <dbReference type="NCBI Taxonomy" id="133434"/>
    <lineage>
        <taxon>Eukaryota</taxon>
        <taxon>Metazoa</taxon>
        <taxon>Echinodermata</taxon>
        <taxon>Eleutherozoa</taxon>
        <taxon>Asterozoa</taxon>
        <taxon>Asteroidea</taxon>
        <taxon>Valvatacea</taxon>
        <taxon>Valvatida</taxon>
        <taxon>Acanthasteridae</taxon>
        <taxon>Acanthaster</taxon>
    </lineage>
</organism>
<comment type="similarity">
    <text evidence="3">Belongs to the IFIT family.</text>
</comment>
<dbReference type="Proteomes" id="UP000694845">
    <property type="component" value="Unplaced"/>
</dbReference>
<proteinExistence type="inferred from homology"/>
<dbReference type="KEGG" id="aplc:110978770"/>
<sequence>MAAKEAGNDLEKGPLEERPLYHFAWNLKIGVEIDCDKIIRKIDEDLDKTPRLLGIEALLFRAYLEVCDNRKRWNVRKAREFLDKADVRIEQTDERLRKGYKVVSLLNRMWIENKCLKTQKVKELRAKLDGKRLEKEDHLVIRAVKAAALTRLGPNVYAMALDMFEKALEKFPENVNFLYGAALMAGRMARYRRITTPEYERLDPGGQKLLDKEKDYLLKMMEINDEYQLARSALGSNLIGRRGKQTEGLGHLKMAYEEAPQVQEVVLNLVRYYRRESRMVDQATDILKNRIEENPDCNESHYQLALCYLKHAKECSAEQERDEWNGKALAELEQCLELNKGHTFAMIHECQVTNFLKEITEAEELYENCMQQSEHWTSENKFHLYFEFAWFLDKNQTATGHNSRMDLWQKVMDLTASFEFLDETSCKWEVEKKEEGRKETAYKKLLDHYKSNSLELGILHFQNFKFEEAEKVLENLPELEREANFDIPRYLALTYLKMGYERELLALSQGGKPEEAKGIFKKAHENAIRAMEIGLSQTDGRKLRADTALAIAHNQLLLSTPTTIQLDSLCIRSYREAVRCGSLVASLELLRLIQNNSVQVTSRWTFLQMLAEIVVCCSLRSSDCLHKDQKPLTFEHGLSSRDTDKDVSALNCKTIKRDGRAILDGSPFFRPAWEQHFCMEKKILTERFENNEGELELDGREELEEITSSNEIIRAAADCCLKLRPLLDGIVDKFRREEVGRDEETKKQYFPLILDEQNARKMQSELKKRLTLIFGIDVDRNYPKLWNQLLKTQPCCNSGNEFLKTFYTLVNKIKHSDVASSESNLLIITKDPVTLARQCTDKVEEICNFFFDAMREATHLRNRVEQLVSDIKDGRHEKADELLKILSSKEDFVVRMGSTWNLLEMTALIRQSKRLSRSPDVEAEEALRKLTEGPQGICHNLRRHHQEVEDAVLENHEDDRLSAKCRETCKEAVKALDAELAKHKTLSGDGSDPQSTEVTFPLLDMCPDEETPGHWTGKVTKQLRGDLKQMGILVKTNKKLVEIILQAQPCVSEKNYRFIAVKTFISEGSNDGMVKIKTDSGDDKSFKMLDLTRWCTNKTEKVLLGMQSCLLLPPS</sequence>
<dbReference type="GeneID" id="110978770"/>
<reference evidence="5" key="1">
    <citation type="submission" date="2025-08" db="UniProtKB">
        <authorList>
            <consortium name="RefSeq"/>
        </authorList>
    </citation>
    <scope>IDENTIFICATION</scope>
</reference>
<evidence type="ECO:0000256" key="1">
    <source>
        <dbReference type="ARBA" id="ARBA00022737"/>
    </source>
</evidence>
<evidence type="ECO:0000313" key="5">
    <source>
        <dbReference type="RefSeq" id="XP_022089727.1"/>
    </source>
</evidence>
<gene>
    <name evidence="5" type="primary">LOC110978770</name>
</gene>
<name>A0A8B7YAZ0_ACAPL</name>
<dbReference type="GO" id="GO:0005829">
    <property type="term" value="C:cytosol"/>
    <property type="evidence" value="ECO:0007669"/>
    <property type="project" value="TreeGrafter"/>
</dbReference>
<keyword evidence="4" id="KW-1185">Reference proteome</keyword>
<dbReference type="SUPFAM" id="SSF48452">
    <property type="entry name" value="TPR-like"/>
    <property type="match status" value="2"/>
</dbReference>
<protein>
    <submittedName>
        <fullName evidence="5">Uncharacterized protein LOC110978770</fullName>
    </submittedName>
</protein>
<evidence type="ECO:0000313" key="4">
    <source>
        <dbReference type="Proteomes" id="UP000694845"/>
    </source>
</evidence>
<dbReference type="OrthoDB" id="10043504at2759"/>
<dbReference type="AlphaFoldDB" id="A0A8B7YAZ0"/>
<dbReference type="GO" id="GO:0051607">
    <property type="term" value="P:defense response to virus"/>
    <property type="evidence" value="ECO:0007669"/>
    <property type="project" value="TreeGrafter"/>
</dbReference>
<dbReference type="PANTHER" id="PTHR10271">
    <property type="entry name" value="INTERFERON-INDUCED PROTEIN WITH TETRATRICOPEPTIDE REPEATS"/>
    <property type="match status" value="1"/>
</dbReference>
<dbReference type="InterPro" id="IPR011990">
    <property type="entry name" value="TPR-like_helical_dom_sf"/>
</dbReference>
<keyword evidence="1" id="KW-0677">Repeat</keyword>
<dbReference type="RefSeq" id="XP_022089727.1">
    <property type="nucleotide sequence ID" value="XM_022234035.1"/>
</dbReference>
<accession>A0A8B7YAZ0</accession>
<evidence type="ECO:0000256" key="2">
    <source>
        <dbReference type="ARBA" id="ARBA00022803"/>
    </source>
</evidence>
<dbReference type="OMA" id="NFFFDAM"/>
<dbReference type="Gene3D" id="1.25.40.10">
    <property type="entry name" value="Tetratricopeptide repeat domain"/>
    <property type="match status" value="2"/>
</dbReference>
<dbReference type="PANTHER" id="PTHR10271:SF0">
    <property type="entry name" value="INTERFERON-INDUCED PROTEIN WITH TETRATRICOPEPTIDE REPEATS 5"/>
    <property type="match status" value="1"/>
</dbReference>